<dbReference type="Gene3D" id="1.10.10.10">
    <property type="entry name" value="Winged helix-like DNA-binding domain superfamily/Winged helix DNA-binding domain"/>
    <property type="match status" value="1"/>
</dbReference>
<evidence type="ECO:0000256" key="4">
    <source>
        <dbReference type="ARBA" id="ARBA00023082"/>
    </source>
</evidence>
<dbReference type="NCBIfam" id="TIGR02960">
    <property type="entry name" value="SigX5"/>
    <property type="match status" value="1"/>
</dbReference>
<protein>
    <submittedName>
        <fullName evidence="9">RNA polymerase sigma factor</fullName>
    </submittedName>
</protein>
<comment type="subunit">
    <text evidence="2">Interacts transiently with the RNA polymerase catalytic core formed by RpoA, RpoB, RpoC and RpoZ (2 alpha, 1 beta, 1 beta' and 1 omega subunit) to form the RNA polymerase holoenzyme that can initiate transcription.</text>
</comment>
<dbReference type="Gene3D" id="1.10.1740.10">
    <property type="match status" value="1"/>
</dbReference>
<dbReference type="Pfam" id="PF04542">
    <property type="entry name" value="Sigma70_r2"/>
    <property type="match status" value="1"/>
</dbReference>
<evidence type="ECO:0000259" key="7">
    <source>
        <dbReference type="Pfam" id="PF08281"/>
    </source>
</evidence>
<dbReference type="Proteomes" id="UP001165074">
    <property type="component" value="Unassembled WGS sequence"/>
</dbReference>
<dbReference type="NCBIfam" id="NF006089">
    <property type="entry name" value="PRK08241.1"/>
    <property type="match status" value="1"/>
</dbReference>
<dbReference type="GO" id="GO:0003677">
    <property type="term" value="F:DNA binding"/>
    <property type="evidence" value="ECO:0007669"/>
    <property type="project" value="InterPro"/>
</dbReference>
<dbReference type="InterPro" id="IPR013325">
    <property type="entry name" value="RNA_pol_sigma_r2"/>
</dbReference>
<proteinExistence type="inferred from homology"/>
<dbReference type="InterPro" id="IPR032710">
    <property type="entry name" value="NTF2-like_dom_sf"/>
</dbReference>
<reference evidence="9" key="1">
    <citation type="submission" date="2023-03" db="EMBL/GenBank/DDBJ databases">
        <title>Actinoallomurus iriomotensis NBRC 103684.</title>
        <authorList>
            <person name="Ichikawa N."/>
            <person name="Sato H."/>
            <person name="Tonouchi N."/>
        </authorList>
    </citation>
    <scope>NUCLEOTIDE SEQUENCE</scope>
    <source>
        <strain evidence="9">NBRC 103684</strain>
    </source>
</reference>
<feature type="domain" description="SnoaL-like" evidence="8">
    <location>
        <begin position="227"/>
        <end position="322"/>
    </location>
</feature>
<evidence type="ECO:0000256" key="5">
    <source>
        <dbReference type="ARBA" id="ARBA00023163"/>
    </source>
</evidence>
<sequence length="343" mass="37711">MTEPYSSPASDEKLMDAAREGDRGAFDRLVSPYYGELHAHCYRMLGEVHDAEDALQDALVGAWRGLEGFEGRSSVRSWLYRIATNSCLKLIKKRPKRLLSADYHPARSAADDLGRPAAEEFWVEPYPESAWGAEPADPQIIYELRESVELAFVAALQHLPATQRAVLIMREVLAFSAAEVAAALDTSVASVNSALQRARGSLDQRVSGQSQQATLRELGDEACRALVTDFVSAWERADVPALVGMLAENARLTMPPLPAWFDGPEDIGKFLAERIFDRSWRMVPASANGQLAFVGYRASDDGARFLLAGLNVVTLRGNRILEITSFLDPRMIEAFGLPAELTA</sequence>
<dbReference type="SUPFAM" id="SSF54427">
    <property type="entry name" value="NTF2-like"/>
    <property type="match status" value="1"/>
</dbReference>
<feature type="domain" description="RNA polymerase sigma-70 region 2" evidence="6">
    <location>
        <begin position="29"/>
        <end position="94"/>
    </location>
</feature>
<evidence type="ECO:0000313" key="9">
    <source>
        <dbReference type="EMBL" id="GLY87047.1"/>
    </source>
</evidence>
<dbReference type="SUPFAM" id="SSF88946">
    <property type="entry name" value="Sigma2 domain of RNA polymerase sigma factors"/>
    <property type="match status" value="1"/>
</dbReference>
<keyword evidence="3" id="KW-0805">Transcription regulation</keyword>
<evidence type="ECO:0000256" key="3">
    <source>
        <dbReference type="ARBA" id="ARBA00023015"/>
    </source>
</evidence>
<dbReference type="NCBIfam" id="TIGR02937">
    <property type="entry name" value="sigma70-ECF"/>
    <property type="match status" value="1"/>
</dbReference>
<dbReference type="InterPro" id="IPR036388">
    <property type="entry name" value="WH-like_DNA-bd_sf"/>
</dbReference>
<organism evidence="9 10">
    <name type="scientific">Actinoallomurus iriomotensis</name>
    <dbReference type="NCBI Taxonomy" id="478107"/>
    <lineage>
        <taxon>Bacteria</taxon>
        <taxon>Bacillati</taxon>
        <taxon>Actinomycetota</taxon>
        <taxon>Actinomycetes</taxon>
        <taxon>Streptosporangiales</taxon>
        <taxon>Thermomonosporaceae</taxon>
        <taxon>Actinoallomurus</taxon>
    </lineage>
</organism>
<dbReference type="GO" id="GO:0006352">
    <property type="term" value="P:DNA-templated transcription initiation"/>
    <property type="evidence" value="ECO:0007669"/>
    <property type="project" value="InterPro"/>
</dbReference>
<comment type="caution">
    <text evidence="9">The sequence shown here is derived from an EMBL/GenBank/DDBJ whole genome shotgun (WGS) entry which is preliminary data.</text>
</comment>
<name>A0A9W6S7C2_9ACTN</name>
<dbReference type="InterPro" id="IPR013324">
    <property type="entry name" value="RNA_pol_sigma_r3/r4-like"/>
</dbReference>
<dbReference type="InterPro" id="IPR014284">
    <property type="entry name" value="RNA_pol_sigma-70_dom"/>
</dbReference>
<keyword evidence="4" id="KW-0731">Sigma factor</keyword>
<evidence type="ECO:0000259" key="8">
    <source>
        <dbReference type="Pfam" id="PF12680"/>
    </source>
</evidence>
<evidence type="ECO:0000256" key="2">
    <source>
        <dbReference type="ARBA" id="ARBA00011344"/>
    </source>
</evidence>
<dbReference type="PANTHER" id="PTHR43133">
    <property type="entry name" value="RNA POLYMERASE ECF-TYPE SIGMA FACTO"/>
    <property type="match status" value="1"/>
</dbReference>
<dbReference type="EMBL" id="BSTK01000007">
    <property type="protein sequence ID" value="GLY87047.1"/>
    <property type="molecule type" value="Genomic_DNA"/>
</dbReference>
<evidence type="ECO:0000313" key="10">
    <source>
        <dbReference type="Proteomes" id="UP001165074"/>
    </source>
</evidence>
<accession>A0A9W6S7C2</accession>
<dbReference type="Pfam" id="PF12680">
    <property type="entry name" value="SnoaL_2"/>
    <property type="match status" value="1"/>
</dbReference>
<gene>
    <name evidence="9" type="primary">rpoE</name>
    <name evidence="9" type="ORF">Airi02_049760</name>
</gene>
<dbReference type="InterPro" id="IPR007627">
    <property type="entry name" value="RNA_pol_sigma70_r2"/>
</dbReference>
<dbReference type="SUPFAM" id="SSF88659">
    <property type="entry name" value="Sigma3 and sigma4 domains of RNA polymerase sigma factors"/>
    <property type="match status" value="1"/>
</dbReference>
<evidence type="ECO:0000256" key="1">
    <source>
        <dbReference type="ARBA" id="ARBA00010641"/>
    </source>
</evidence>
<evidence type="ECO:0000259" key="6">
    <source>
        <dbReference type="Pfam" id="PF04542"/>
    </source>
</evidence>
<dbReference type="InterPro" id="IPR039425">
    <property type="entry name" value="RNA_pol_sigma-70-like"/>
</dbReference>
<feature type="domain" description="RNA polymerase sigma factor 70 region 4 type 2" evidence="7">
    <location>
        <begin position="151"/>
        <end position="200"/>
    </location>
</feature>
<dbReference type="Pfam" id="PF08281">
    <property type="entry name" value="Sigma70_r4_2"/>
    <property type="match status" value="1"/>
</dbReference>
<dbReference type="InterPro" id="IPR037401">
    <property type="entry name" value="SnoaL-like"/>
</dbReference>
<keyword evidence="10" id="KW-1185">Reference proteome</keyword>
<dbReference type="PANTHER" id="PTHR43133:SF65">
    <property type="entry name" value="ECF RNA POLYMERASE SIGMA FACTOR SIGG"/>
    <property type="match status" value="1"/>
</dbReference>
<dbReference type="InterPro" id="IPR013249">
    <property type="entry name" value="RNA_pol_sigma70_r4_t2"/>
</dbReference>
<dbReference type="GO" id="GO:0016987">
    <property type="term" value="F:sigma factor activity"/>
    <property type="evidence" value="ECO:0007669"/>
    <property type="project" value="UniProtKB-KW"/>
</dbReference>
<keyword evidence="5" id="KW-0804">Transcription</keyword>
<dbReference type="InterPro" id="IPR014305">
    <property type="entry name" value="RNA_pol_sigma-G_actinobac"/>
</dbReference>
<dbReference type="Gene3D" id="3.10.450.50">
    <property type="match status" value="1"/>
</dbReference>
<dbReference type="RefSeq" id="WP_285575768.1">
    <property type="nucleotide sequence ID" value="NZ_BSTK01000007.1"/>
</dbReference>
<dbReference type="AlphaFoldDB" id="A0A9W6S7C2"/>
<comment type="similarity">
    <text evidence="1">Belongs to the sigma-70 factor family. ECF subfamily.</text>
</comment>